<dbReference type="EMBL" id="PSNW01000004">
    <property type="protein sequence ID" value="PPE74289.1"/>
    <property type="molecule type" value="Genomic_DNA"/>
</dbReference>
<dbReference type="PRINTS" id="PR00301">
    <property type="entry name" value="HEATSHOCK70"/>
</dbReference>
<organism evidence="4 5">
    <name type="scientific">Solimonas fluminis</name>
    <dbReference type="NCBI Taxonomy" id="2086571"/>
    <lineage>
        <taxon>Bacteria</taxon>
        <taxon>Pseudomonadati</taxon>
        <taxon>Pseudomonadota</taxon>
        <taxon>Gammaproteobacteria</taxon>
        <taxon>Nevskiales</taxon>
        <taxon>Nevskiaceae</taxon>
        <taxon>Solimonas</taxon>
    </lineage>
</organism>
<dbReference type="Pfam" id="PF00012">
    <property type="entry name" value="HSP70"/>
    <property type="match status" value="1"/>
</dbReference>
<keyword evidence="2" id="KW-0547">Nucleotide-binding</keyword>
<dbReference type="Proteomes" id="UP000238220">
    <property type="component" value="Unassembled WGS sequence"/>
</dbReference>
<evidence type="ECO:0000313" key="5">
    <source>
        <dbReference type="Proteomes" id="UP000238220"/>
    </source>
</evidence>
<accession>A0A2S5TH35</accession>
<dbReference type="CDD" id="cd10231">
    <property type="entry name" value="ASKHA_NBD_HSP70_YegD-like"/>
    <property type="match status" value="1"/>
</dbReference>
<dbReference type="GO" id="GO:0140662">
    <property type="term" value="F:ATP-dependent protein folding chaperone"/>
    <property type="evidence" value="ECO:0007669"/>
    <property type="project" value="InterPro"/>
</dbReference>
<evidence type="ECO:0000256" key="1">
    <source>
        <dbReference type="ARBA" id="ARBA00007381"/>
    </source>
</evidence>
<evidence type="ECO:0000256" key="2">
    <source>
        <dbReference type="ARBA" id="ARBA00022741"/>
    </source>
</evidence>
<dbReference type="AlphaFoldDB" id="A0A2S5TH35"/>
<proteinExistence type="inferred from homology"/>
<name>A0A2S5TH35_9GAMM</name>
<reference evidence="4 5" key="1">
    <citation type="submission" date="2018-02" db="EMBL/GenBank/DDBJ databases">
        <title>Genome sequencing of Solimonas sp. HR-BB.</title>
        <authorList>
            <person name="Lee Y."/>
            <person name="Jeon C.O."/>
        </authorList>
    </citation>
    <scope>NUCLEOTIDE SEQUENCE [LARGE SCALE GENOMIC DNA]</scope>
    <source>
        <strain evidence="4 5">HR-BB</strain>
    </source>
</reference>
<gene>
    <name evidence="4" type="ORF">C3942_09680</name>
</gene>
<dbReference type="PROSITE" id="PS00329">
    <property type="entry name" value="HSP70_2"/>
    <property type="match status" value="1"/>
</dbReference>
<dbReference type="GO" id="GO:0005524">
    <property type="term" value="F:ATP binding"/>
    <property type="evidence" value="ECO:0007669"/>
    <property type="project" value="UniProtKB-KW"/>
</dbReference>
<dbReference type="SUPFAM" id="SSF53067">
    <property type="entry name" value="Actin-like ATPase domain"/>
    <property type="match status" value="2"/>
</dbReference>
<keyword evidence="3" id="KW-0067">ATP-binding</keyword>
<dbReference type="PANTHER" id="PTHR42749">
    <property type="entry name" value="CELL SHAPE-DETERMINING PROTEIN MREB"/>
    <property type="match status" value="1"/>
</dbReference>
<protein>
    <submittedName>
        <fullName evidence="4">Heat-shock protein</fullName>
    </submittedName>
</protein>
<dbReference type="InterPro" id="IPR043129">
    <property type="entry name" value="ATPase_NBD"/>
</dbReference>
<dbReference type="PANTHER" id="PTHR42749:SF1">
    <property type="entry name" value="CELL SHAPE-DETERMINING PROTEIN MREB"/>
    <property type="match status" value="1"/>
</dbReference>
<dbReference type="OrthoDB" id="9807934at2"/>
<dbReference type="InterPro" id="IPR042054">
    <property type="entry name" value="YegD-like"/>
</dbReference>
<evidence type="ECO:0000256" key="3">
    <source>
        <dbReference type="ARBA" id="ARBA00022840"/>
    </source>
</evidence>
<evidence type="ECO:0000313" key="4">
    <source>
        <dbReference type="EMBL" id="PPE74289.1"/>
    </source>
</evidence>
<sequence length="416" mass="44418">MKPFAGIDFGTSNSAVCLGGRGALDLVPLEQDRVTLPSAVFYNADEQTTVFGRQAIAEYQAGYSGRLLRSLKSLLGSELLGETTLVNGKALAYREIIGGFISHLKQRAEAQAGEPLERVVLGRPVHFVDDDPVRDAAAEASLRGIAVEAGFREVSFQYEPIAAAFDYETGLSRETLALVVDIGGGTSDFSVVRLGPGRSGRLDRSADVLASGGVHLAGTDFDQQLSLVSVMPCLGLNSSGASGKPVPSHIYFELATWHRINFLYTPKALSEAQTLRPFYRAPTFHDRLMKVLRDREGHRLAGLVEEAKVAIADGGRSRIDLAFVEKGLMTTVNQQTLAFAIDEALARIVGTALETVRQAGLVADKVDTVYITGGSTGIRLLRDAVAAAFPASEQVAGDPFASVARGLGVHARRVYG</sequence>
<dbReference type="InterPro" id="IPR018181">
    <property type="entry name" value="Heat_shock_70_CS"/>
</dbReference>
<keyword evidence="5" id="KW-1185">Reference proteome</keyword>
<dbReference type="InterPro" id="IPR013126">
    <property type="entry name" value="Hsp_70_fam"/>
</dbReference>
<dbReference type="Gene3D" id="3.30.420.40">
    <property type="match status" value="2"/>
</dbReference>
<dbReference type="RefSeq" id="WP_104230177.1">
    <property type="nucleotide sequence ID" value="NZ_PSNW01000004.1"/>
</dbReference>
<comment type="similarity">
    <text evidence="1">Belongs to the heat shock protein 70 family.</text>
</comment>
<comment type="caution">
    <text evidence="4">The sequence shown here is derived from an EMBL/GenBank/DDBJ whole genome shotgun (WGS) entry which is preliminary data.</text>
</comment>